<gene>
    <name evidence="2" type="ORF">MAR_024327</name>
</gene>
<keyword evidence="3" id="KW-1185">Reference proteome</keyword>
<reference evidence="2" key="1">
    <citation type="submission" date="2022-11" db="EMBL/GenBank/DDBJ databases">
        <title>Centuries of genome instability and evolution in soft-shell clam transmissible cancer (bioRxiv).</title>
        <authorList>
            <person name="Hart S.F.M."/>
            <person name="Yonemitsu M.A."/>
            <person name="Giersch R.M."/>
            <person name="Beal B.F."/>
            <person name="Arriagada G."/>
            <person name="Davis B.W."/>
            <person name="Ostrander E.A."/>
            <person name="Goff S.P."/>
            <person name="Metzger M.J."/>
        </authorList>
    </citation>
    <scope>NUCLEOTIDE SEQUENCE</scope>
    <source>
        <strain evidence="2">MELC-2E11</strain>
        <tissue evidence="2">Siphon/mantle</tissue>
    </source>
</reference>
<name>A0ABY7DRB4_MYAAR</name>
<protein>
    <submittedName>
        <fullName evidence="2">Uncharacterized protein</fullName>
    </submittedName>
</protein>
<feature type="compositionally biased region" description="Acidic residues" evidence="1">
    <location>
        <begin position="111"/>
        <end position="125"/>
    </location>
</feature>
<evidence type="ECO:0000313" key="2">
    <source>
        <dbReference type="EMBL" id="WAQ99954.1"/>
    </source>
</evidence>
<organism evidence="2 3">
    <name type="scientific">Mya arenaria</name>
    <name type="common">Soft-shell clam</name>
    <dbReference type="NCBI Taxonomy" id="6604"/>
    <lineage>
        <taxon>Eukaryota</taxon>
        <taxon>Metazoa</taxon>
        <taxon>Spiralia</taxon>
        <taxon>Lophotrochozoa</taxon>
        <taxon>Mollusca</taxon>
        <taxon>Bivalvia</taxon>
        <taxon>Autobranchia</taxon>
        <taxon>Heteroconchia</taxon>
        <taxon>Euheterodonta</taxon>
        <taxon>Imparidentia</taxon>
        <taxon>Neoheterodontei</taxon>
        <taxon>Myida</taxon>
        <taxon>Myoidea</taxon>
        <taxon>Myidae</taxon>
        <taxon>Mya</taxon>
    </lineage>
</organism>
<feature type="compositionally biased region" description="Polar residues" evidence="1">
    <location>
        <begin position="126"/>
        <end position="143"/>
    </location>
</feature>
<accession>A0ABY7DRB4</accession>
<feature type="region of interest" description="Disordered" evidence="1">
    <location>
        <begin position="96"/>
        <end position="143"/>
    </location>
</feature>
<dbReference type="EMBL" id="CP111014">
    <property type="protein sequence ID" value="WAQ99954.1"/>
    <property type="molecule type" value="Genomic_DNA"/>
</dbReference>
<feature type="non-terminal residue" evidence="2">
    <location>
        <position position="143"/>
    </location>
</feature>
<evidence type="ECO:0000313" key="3">
    <source>
        <dbReference type="Proteomes" id="UP001164746"/>
    </source>
</evidence>
<evidence type="ECO:0000256" key="1">
    <source>
        <dbReference type="SAM" id="MobiDB-lite"/>
    </source>
</evidence>
<sequence>MNRRNRFLRDRVVSKISRIVIGRPFRDSGKSTPIDNNVKYGRDTNSVYFTSEHLSLANPSVEEDEVLRDGFTVSIESSGRLSDVDVRVLDVSLKGNVSTYGNEDDHSSEGSVDDIIDQPDGDEDNASLTSMTQAEILPTTSLS</sequence>
<dbReference type="Proteomes" id="UP001164746">
    <property type="component" value="Chromosome 3"/>
</dbReference>
<proteinExistence type="predicted"/>